<evidence type="ECO:0000256" key="5">
    <source>
        <dbReference type="ARBA" id="ARBA00023242"/>
    </source>
</evidence>
<evidence type="ECO:0000256" key="1">
    <source>
        <dbReference type="ARBA" id="ARBA00004123"/>
    </source>
</evidence>
<proteinExistence type="predicted"/>
<evidence type="ECO:0000256" key="2">
    <source>
        <dbReference type="ARBA" id="ARBA00023015"/>
    </source>
</evidence>
<dbReference type="InterPro" id="IPR036955">
    <property type="entry name" value="AP2/ERF_dom_sf"/>
</dbReference>
<evidence type="ECO:0000313" key="8">
    <source>
        <dbReference type="EMBL" id="JAT59865.1"/>
    </source>
</evidence>
<dbReference type="SMART" id="SM00380">
    <property type="entry name" value="AP2"/>
    <property type="match status" value="1"/>
</dbReference>
<evidence type="ECO:0000256" key="3">
    <source>
        <dbReference type="ARBA" id="ARBA00023125"/>
    </source>
</evidence>
<dbReference type="EMBL" id="GDJX01008071">
    <property type="protein sequence ID" value="JAT59865.1"/>
    <property type="molecule type" value="Transcribed_RNA"/>
</dbReference>
<keyword evidence="5" id="KW-0539">Nucleus</keyword>
<dbReference type="GO" id="GO:0005634">
    <property type="term" value="C:nucleus"/>
    <property type="evidence" value="ECO:0007669"/>
    <property type="project" value="UniProtKB-SubCell"/>
</dbReference>
<dbReference type="InterPro" id="IPR044808">
    <property type="entry name" value="ERF_plant"/>
</dbReference>
<keyword evidence="3" id="KW-0238">DNA-binding</keyword>
<gene>
    <name evidence="8" type="primary">ABR1</name>
    <name evidence="8" type="ORF">g.91647</name>
</gene>
<keyword evidence="2" id="KW-0805">Transcription regulation</keyword>
<keyword evidence="4" id="KW-0804">Transcription</keyword>
<feature type="domain" description="AP2/ERF" evidence="7">
    <location>
        <begin position="1"/>
        <end position="35"/>
    </location>
</feature>
<dbReference type="PROSITE" id="PS51032">
    <property type="entry name" value="AP2_ERF"/>
    <property type="match status" value="1"/>
</dbReference>
<name>A0A1D1YYZ5_9ARAE</name>
<dbReference type="GO" id="GO:0009873">
    <property type="term" value="P:ethylene-activated signaling pathway"/>
    <property type="evidence" value="ECO:0007669"/>
    <property type="project" value="InterPro"/>
</dbReference>
<dbReference type="AlphaFoldDB" id="A0A1D1YYZ5"/>
<reference evidence="8" key="1">
    <citation type="submission" date="2015-07" db="EMBL/GenBank/DDBJ databases">
        <title>Transcriptome Assembly of Anthurium amnicola.</title>
        <authorList>
            <person name="Suzuki J."/>
        </authorList>
    </citation>
    <scope>NUCLEOTIDE SEQUENCE</scope>
</reference>
<evidence type="ECO:0000259" key="7">
    <source>
        <dbReference type="PROSITE" id="PS51032"/>
    </source>
</evidence>
<feature type="region of interest" description="Disordered" evidence="6">
    <location>
        <begin position="156"/>
        <end position="205"/>
    </location>
</feature>
<evidence type="ECO:0000256" key="6">
    <source>
        <dbReference type="SAM" id="MobiDB-lite"/>
    </source>
</evidence>
<accession>A0A1D1YYZ5</accession>
<dbReference type="Gene3D" id="3.30.730.10">
    <property type="entry name" value="AP2/ERF domain"/>
    <property type="match status" value="1"/>
</dbReference>
<comment type="subcellular location">
    <subcellularLocation>
        <location evidence="1">Nucleus</location>
    </subcellularLocation>
</comment>
<dbReference type="InterPro" id="IPR001471">
    <property type="entry name" value="AP2/ERF_dom"/>
</dbReference>
<dbReference type="PANTHER" id="PTHR31190">
    <property type="entry name" value="DNA-BINDING DOMAIN"/>
    <property type="match status" value="1"/>
</dbReference>
<dbReference type="GO" id="GO:0003677">
    <property type="term" value="F:DNA binding"/>
    <property type="evidence" value="ECO:0007669"/>
    <property type="project" value="UniProtKB-KW"/>
</dbReference>
<organism evidence="8">
    <name type="scientific">Anthurium amnicola</name>
    <dbReference type="NCBI Taxonomy" id="1678845"/>
    <lineage>
        <taxon>Eukaryota</taxon>
        <taxon>Viridiplantae</taxon>
        <taxon>Streptophyta</taxon>
        <taxon>Embryophyta</taxon>
        <taxon>Tracheophyta</taxon>
        <taxon>Spermatophyta</taxon>
        <taxon>Magnoliopsida</taxon>
        <taxon>Liliopsida</taxon>
        <taxon>Araceae</taxon>
        <taxon>Pothoideae</taxon>
        <taxon>Potheae</taxon>
        <taxon>Anthurium</taxon>
    </lineage>
</organism>
<feature type="non-terminal residue" evidence="8">
    <location>
        <position position="1"/>
    </location>
</feature>
<dbReference type="SUPFAM" id="SSF54171">
    <property type="entry name" value="DNA-binding domain"/>
    <property type="match status" value="1"/>
</dbReference>
<dbReference type="InterPro" id="IPR016177">
    <property type="entry name" value="DNA-bd_dom_sf"/>
</dbReference>
<sequence length="205" mass="21666">ARVWLGTLDTAEAAARAYDKAALRFRGNRARLNFPDGAPPRLPDPVAPAALLPTHGASSTPSVAPWAAAHPLRWSSGSDVQENLEYSRLLQQGSGGFQRQTGSLMDQLLYSSSSSLGSSPTYLGSSYNPSAPYATSSVSSSSSSGLPLPHLLEQTEHQEQQHLPQRAPHLGPVNPPDAQDRGGGPAFPLWGWSESGGYHLPSSST</sequence>
<evidence type="ECO:0000256" key="4">
    <source>
        <dbReference type="ARBA" id="ARBA00023163"/>
    </source>
</evidence>
<protein>
    <submittedName>
        <fullName evidence="8">Ethylene-responsive transcription factor ABR1</fullName>
    </submittedName>
</protein>
<dbReference type="GO" id="GO:0003700">
    <property type="term" value="F:DNA-binding transcription factor activity"/>
    <property type="evidence" value="ECO:0007669"/>
    <property type="project" value="InterPro"/>
</dbReference>